<name>A0ABU4J290_9BACI</name>
<sequence length="256" mass="29145">MNWDAIRKEFETSDITLKALAEKHEIKLGTLKSRKSREGWERDATSSNATKATEKVAKSDDVSWIDIENEYVTDVRRKPCTLESLADKYKLSFSRVSKYASKNNWNQKRQEYAKAVQQKHIEKSVELITNDTAKVAARHFAASDVLLSAIEKALQDKDELYKYVEKMREGYGPGAFSESVEAHKLEALNEGKVMSLANALDKLQKMQRQTLGMLDAKDQHKVEMDKRKAGDGQEEYESDGFIEALDSKIAEVWGDE</sequence>
<evidence type="ECO:0000256" key="1">
    <source>
        <dbReference type="SAM" id="MobiDB-lite"/>
    </source>
</evidence>
<comment type="caution">
    <text evidence="2">The sequence shown here is derived from an EMBL/GenBank/DDBJ whole genome shotgun (WGS) entry which is preliminary data.</text>
</comment>
<dbReference type="Proteomes" id="UP001284771">
    <property type="component" value="Unassembled WGS sequence"/>
</dbReference>
<organism evidence="2 3">
    <name type="scientific">Priestia flexa</name>
    <dbReference type="NCBI Taxonomy" id="86664"/>
    <lineage>
        <taxon>Bacteria</taxon>
        <taxon>Bacillati</taxon>
        <taxon>Bacillota</taxon>
        <taxon>Bacilli</taxon>
        <taxon>Bacillales</taxon>
        <taxon>Bacillaceae</taxon>
        <taxon>Priestia</taxon>
    </lineage>
</organism>
<evidence type="ECO:0000313" key="2">
    <source>
        <dbReference type="EMBL" id="MDW8515111.1"/>
    </source>
</evidence>
<evidence type="ECO:0008006" key="4">
    <source>
        <dbReference type="Google" id="ProtNLM"/>
    </source>
</evidence>
<dbReference type="RefSeq" id="WP_025910682.1">
    <property type="nucleotide sequence ID" value="NZ_JAWUZT010000005.1"/>
</dbReference>
<keyword evidence="3" id="KW-1185">Reference proteome</keyword>
<gene>
    <name evidence="2" type="ORF">RIB56_03120</name>
</gene>
<reference evidence="3" key="1">
    <citation type="submission" date="2023-07" db="EMBL/GenBank/DDBJ databases">
        <title>Draft genomic sequences of Priestia flexa CCM isolated from the soil of an abandoned mine contaminated by free cyanide in the high Andean zone of Tacna, Peru.</title>
        <authorList>
            <person name="Caceda Quiroz C.J."/>
            <person name="Maraza Chooque G.J."/>
            <person name="Fora Quispe G.L."/>
            <person name="Carpio Mamani M."/>
        </authorList>
    </citation>
    <scope>NUCLEOTIDE SEQUENCE [LARGE SCALE GENOMIC DNA]</scope>
    <source>
        <strain evidence="3">CCM</strain>
    </source>
</reference>
<feature type="region of interest" description="Disordered" evidence="1">
    <location>
        <begin position="34"/>
        <end position="57"/>
    </location>
</feature>
<proteinExistence type="predicted"/>
<accession>A0ABU4J290</accession>
<protein>
    <recommendedName>
        <fullName evidence="4">Terminase small subunit</fullName>
    </recommendedName>
</protein>
<evidence type="ECO:0000313" key="3">
    <source>
        <dbReference type="Proteomes" id="UP001284771"/>
    </source>
</evidence>
<dbReference type="EMBL" id="JAWUZT010000005">
    <property type="protein sequence ID" value="MDW8515111.1"/>
    <property type="molecule type" value="Genomic_DNA"/>
</dbReference>